<dbReference type="SUPFAM" id="SSF53098">
    <property type="entry name" value="Ribonuclease H-like"/>
    <property type="match status" value="1"/>
</dbReference>
<proteinExistence type="predicted"/>
<keyword evidence="2" id="KW-0378">Hydrolase</keyword>
<evidence type="ECO:0000259" key="1">
    <source>
        <dbReference type="Pfam" id="PF00929"/>
    </source>
</evidence>
<reference evidence="2 3" key="1">
    <citation type="journal article" date="2021" name="Sci. Rep.">
        <title>The distribution of antibiotic resistance genes in chicken gut microbiota commensals.</title>
        <authorList>
            <person name="Juricova H."/>
            <person name="Matiasovicova J."/>
            <person name="Kubasova T."/>
            <person name="Cejkova D."/>
            <person name="Rychlik I."/>
        </authorList>
    </citation>
    <scope>NUCLEOTIDE SEQUENCE [LARGE SCALE GENOMIC DNA]</scope>
    <source>
        <strain evidence="2 3">An425</strain>
    </source>
</reference>
<dbReference type="GO" id="GO:0004527">
    <property type="term" value="F:exonuclease activity"/>
    <property type="evidence" value="ECO:0007669"/>
    <property type="project" value="UniProtKB-KW"/>
</dbReference>
<organism evidence="2 3">
    <name type="scientific">Fusobacterium mortiferum</name>
    <dbReference type="NCBI Taxonomy" id="850"/>
    <lineage>
        <taxon>Bacteria</taxon>
        <taxon>Fusobacteriati</taxon>
        <taxon>Fusobacteriota</taxon>
        <taxon>Fusobacteriia</taxon>
        <taxon>Fusobacteriales</taxon>
        <taxon>Fusobacteriaceae</taxon>
        <taxon>Fusobacterium</taxon>
    </lineage>
</organism>
<keyword evidence="3" id="KW-1185">Reference proteome</keyword>
<keyword evidence="2" id="KW-0540">Nuclease</keyword>
<dbReference type="Gene3D" id="3.30.420.10">
    <property type="entry name" value="Ribonuclease H-like superfamily/Ribonuclease H"/>
    <property type="match status" value="1"/>
</dbReference>
<accession>A0ABS2G640</accession>
<dbReference type="Proteomes" id="UP000728968">
    <property type="component" value="Unassembled WGS sequence"/>
</dbReference>
<name>A0ABS2G640_FUSMR</name>
<dbReference type="CDD" id="cd06127">
    <property type="entry name" value="DEDDh"/>
    <property type="match status" value="1"/>
</dbReference>
<keyword evidence="2" id="KW-0269">Exonuclease</keyword>
<feature type="domain" description="Exonuclease" evidence="1">
    <location>
        <begin position="61"/>
        <end position="170"/>
    </location>
</feature>
<dbReference type="InterPro" id="IPR013520">
    <property type="entry name" value="Ribonucl_H"/>
</dbReference>
<comment type="caution">
    <text evidence="2">The sequence shown here is derived from an EMBL/GenBank/DDBJ whole genome shotgun (WGS) entry which is preliminary data.</text>
</comment>
<dbReference type="InterPro" id="IPR036397">
    <property type="entry name" value="RNaseH_sf"/>
</dbReference>
<dbReference type="InterPro" id="IPR012337">
    <property type="entry name" value="RNaseH-like_sf"/>
</dbReference>
<dbReference type="Pfam" id="PF00929">
    <property type="entry name" value="RNase_T"/>
    <property type="match status" value="1"/>
</dbReference>
<sequence>MFKIVVIFILIWIVFSKLNNKKNNNKVEKSYSYKEHETNVNLEKEEKIDKKKEEFPKIEVVFFDTETNGLKTNNSVLSISAIKTLVDFNNKTIDILDKYERFYFPEEPYNYDAISVNGLTKEYVTKKRNGVDYPVYFNKDQMAFFQFCGEIKHFIAHNIEFDRKFLNRNLPK</sequence>
<protein>
    <submittedName>
        <fullName evidence="2">3'-5' exonuclease</fullName>
    </submittedName>
</protein>
<evidence type="ECO:0000313" key="2">
    <source>
        <dbReference type="EMBL" id="MBM6876190.1"/>
    </source>
</evidence>
<dbReference type="RefSeq" id="WP_204716810.1">
    <property type="nucleotide sequence ID" value="NZ_JACJLT010000212.1"/>
</dbReference>
<gene>
    <name evidence="2" type="ORF">H6A04_11155</name>
</gene>
<evidence type="ECO:0000313" key="3">
    <source>
        <dbReference type="Proteomes" id="UP000728968"/>
    </source>
</evidence>
<dbReference type="EMBL" id="JACJLT010000212">
    <property type="protein sequence ID" value="MBM6876190.1"/>
    <property type="molecule type" value="Genomic_DNA"/>
</dbReference>